<proteinExistence type="predicted"/>
<dbReference type="InterPro" id="IPR011990">
    <property type="entry name" value="TPR-like_helical_dom_sf"/>
</dbReference>
<organism evidence="1 2">
    <name type="scientific">Bradyrhizobium nitroreducens</name>
    <dbReference type="NCBI Taxonomy" id="709803"/>
    <lineage>
        <taxon>Bacteria</taxon>
        <taxon>Pseudomonadati</taxon>
        <taxon>Pseudomonadota</taxon>
        <taxon>Alphaproteobacteria</taxon>
        <taxon>Hyphomicrobiales</taxon>
        <taxon>Nitrobacteraceae</taxon>
        <taxon>Bradyrhizobium</taxon>
    </lineage>
</organism>
<dbReference type="SUPFAM" id="SSF48452">
    <property type="entry name" value="TPR-like"/>
    <property type="match status" value="1"/>
</dbReference>
<reference evidence="1 2" key="1">
    <citation type="submission" date="2015-06" db="EMBL/GenBank/DDBJ databases">
        <title>Comparative genome analysis of nirS-carrying Bradyrhizobium sp. strains.</title>
        <authorList>
            <person name="Ishii S."/>
            <person name="Jang J."/>
            <person name="Nishizawa T."/>
            <person name="Senoo K."/>
        </authorList>
    </citation>
    <scope>NUCLEOTIDE SEQUENCE [LARGE SCALE GENOMIC DNA]</scope>
    <source>
        <strain evidence="1 2">TSA1</strain>
    </source>
</reference>
<dbReference type="EMBL" id="LFJC01000003">
    <property type="protein sequence ID" value="PIT04479.1"/>
    <property type="molecule type" value="Genomic_DNA"/>
</dbReference>
<dbReference type="AlphaFoldDB" id="A0A2M6UIT6"/>
<evidence type="ECO:0000313" key="1">
    <source>
        <dbReference type="EMBL" id="PIT04479.1"/>
    </source>
</evidence>
<evidence type="ECO:0000313" key="2">
    <source>
        <dbReference type="Proteomes" id="UP000228930"/>
    </source>
</evidence>
<dbReference type="Gene3D" id="1.25.40.10">
    <property type="entry name" value="Tetratricopeptide repeat domain"/>
    <property type="match status" value="1"/>
</dbReference>
<dbReference type="Proteomes" id="UP000228930">
    <property type="component" value="Unassembled WGS sequence"/>
</dbReference>
<name>A0A2M6UIT6_9BRAD</name>
<gene>
    <name evidence="1" type="ORF">TSA1_29780</name>
</gene>
<comment type="caution">
    <text evidence="1">The sequence shown here is derived from an EMBL/GenBank/DDBJ whole genome shotgun (WGS) entry which is preliminary data.</text>
</comment>
<accession>A0A2M6UIT6</accession>
<protein>
    <submittedName>
        <fullName evidence="1">Uncharacterized protein</fullName>
    </submittedName>
</protein>
<sequence>MLLDDLNEIDDPGVSDALARLLSMIRRTDAVCIITAYNQPSGRALAQAGLDQSVCLTVPDLSTDEVEEMVVGGGGDAKWAQTLYLAGGFGHPQLVNALISGLRARAWPEDELKRLREFERSDDVEAERVAARRQLVTALPEAAKALLYRVSLTIGRFDRPIVLTLAELQPPIPAPGEQLDLLVGPWIEPYAQQQYRVSPLVANAGEETLGLSAQLGVNRAIAEAYTAGSVLDILKANTAFLHGLRGKSQPALMKLAIGILTAKKSVRRDLADWITGIRLHRTDRPIFAEDTHVSVLLRLSQLVLRAPARDREAVAESWQALQREVAQAASTHPELEKLAIGKALSDTSLSALLPDWVGLILRFAALAGTDVDFGTLDQPIGGIKTPTVCGILFLLQASGIGSVLELKAVFDSLDSLSAEQRAALLVNVAELPSDFSVIVNHAWLAESRQSIDFARCAQLYHEMAAQALRWGLRQLALRCYVARCVMLDEYAVDPEGALKALDEAEQELGADPVLSRARAKVYYRRKDHAAALALLRDSADKAARNDFVEQTFMLREAGISAAETGDWEDAARWFDAAHDAGSKIVTDGLAMMTLGLVADRGIAEFLAGRLPDAIASLAKALEGLPQFDPTASLGAGYLHRVIRHAVFCVNLRVTGKKVMLPEQEGAIVPGMCSNPEPSDMSDMPLGHIDIAWYLLAEAELARDAGSSIAESLRSRLGGKAIPAMEINLRAARLEAAIKASDVHRLFASVSSWVEGLLFVQGLGQSYRSFSPLDPTYGEIEPASPEKFEDANGQRLLANAFFGFGIAASLQGRPEALQALHATMPGQHYSADLTRLVGVMAGALEPDAANEAVETAINLVATRGAELQPDDVFVAALKMIQFIARSTLNTALAPLLAHWLRERWSQAVEQQVFLLRNPATNIPAIRRVIGIEEHTLEYCAHFLCTVAPAATTRLDESLRAYLTDLSMPKSNFAR</sequence>
<keyword evidence="2" id="KW-1185">Reference proteome</keyword>